<dbReference type="AlphaFoldDB" id="F2JPE2"/>
<organism evidence="1 2">
    <name type="scientific">Cellulosilyticum lentocellum (strain ATCC 49066 / DSM 5427 / NCIMB 11756 / RHM5)</name>
    <name type="common">Clostridium lentocellum</name>
    <dbReference type="NCBI Taxonomy" id="642492"/>
    <lineage>
        <taxon>Bacteria</taxon>
        <taxon>Bacillati</taxon>
        <taxon>Bacillota</taxon>
        <taxon>Clostridia</taxon>
        <taxon>Lachnospirales</taxon>
        <taxon>Cellulosilyticaceae</taxon>
        <taxon>Cellulosilyticum</taxon>
    </lineage>
</organism>
<accession>F2JPE2</accession>
<evidence type="ECO:0000313" key="1">
    <source>
        <dbReference type="EMBL" id="ADZ82490.1"/>
    </source>
</evidence>
<keyword evidence="2" id="KW-1185">Reference proteome</keyword>
<protein>
    <submittedName>
        <fullName evidence="1">Uncharacterized protein</fullName>
    </submittedName>
</protein>
<reference evidence="1 2" key="1">
    <citation type="journal article" date="2011" name="J. Bacteriol.">
        <title>Complete genome sequence of the cellulose-degrading bacterium Cellulosilyticum lentocellum.</title>
        <authorList>
            <consortium name="US DOE Joint Genome Institute"/>
            <person name="Miller D.A."/>
            <person name="Suen G."/>
            <person name="Bruce D."/>
            <person name="Copeland A."/>
            <person name="Cheng J.F."/>
            <person name="Detter C."/>
            <person name="Goodwin L.A."/>
            <person name="Han C.S."/>
            <person name="Hauser L.J."/>
            <person name="Land M.L."/>
            <person name="Lapidus A."/>
            <person name="Lucas S."/>
            <person name="Meincke L."/>
            <person name="Pitluck S."/>
            <person name="Tapia R."/>
            <person name="Teshima H."/>
            <person name="Woyke T."/>
            <person name="Fox B.G."/>
            <person name="Angert E.R."/>
            <person name="Currie C.R."/>
        </authorList>
    </citation>
    <scope>NUCLEOTIDE SEQUENCE [LARGE SCALE GENOMIC DNA]</scope>
    <source>
        <strain evidence="2">ATCC 49066 / DSM 5427 / NCIMB 11756 / RHM5</strain>
    </source>
</reference>
<dbReference type="EMBL" id="CP002582">
    <property type="protein sequence ID" value="ADZ82490.1"/>
    <property type="molecule type" value="Genomic_DNA"/>
</dbReference>
<evidence type="ECO:0000313" key="2">
    <source>
        <dbReference type="Proteomes" id="UP000008467"/>
    </source>
</evidence>
<gene>
    <name evidence="1" type="ordered locus">Clole_0757</name>
</gene>
<dbReference type="HOGENOM" id="CLU_2286437_0_0_9"/>
<proteinExistence type="predicted"/>
<dbReference type="KEGG" id="cle:Clole_0757"/>
<dbReference type="STRING" id="642492.Clole_0757"/>
<dbReference type="Proteomes" id="UP000008467">
    <property type="component" value="Chromosome"/>
</dbReference>
<sequence>MARLLICKDQEQKTILVQQQLDETENITYSIIENPPEIEKIAGKVGKYALDEAGNIIVVYENIPKTDIELLKEENTQIKEQNVMLNQAITELSLVVSTLMS</sequence>
<name>F2JPE2_CELLD</name>
<dbReference type="RefSeq" id="WP_013655791.1">
    <property type="nucleotide sequence ID" value="NC_015275.1"/>
</dbReference>